<dbReference type="KEGG" id="els:105024180"/>
<evidence type="ECO:0000256" key="2">
    <source>
        <dbReference type="ARBA" id="ARBA00022490"/>
    </source>
</evidence>
<evidence type="ECO:0008006" key="10">
    <source>
        <dbReference type="Google" id="ProtNLM"/>
    </source>
</evidence>
<dbReference type="RefSeq" id="XP_010892252.1">
    <property type="nucleotide sequence ID" value="XM_010893950.5"/>
</dbReference>
<reference evidence="8 9" key="1">
    <citation type="submission" date="2020-02" db="EMBL/GenBank/DDBJ databases">
        <title>Esox lucius (northern pike) genome, fEsoLuc1, primary haplotype.</title>
        <authorList>
            <person name="Myers G."/>
            <person name="Karagic N."/>
            <person name="Meyer A."/>
            <person name="Pippel M."/>
            <person name="Reichard M."/>
            <person name="Winkler S."/>
            <person name="Tracey A."/>
            <person name="Sims Y."/>
            <person name="Howe K."/>
            <person name="Rhie A."/>
            <person name="Formenti G."/>
            <person name="Durbin R."/>
            <person name="Fedrigo O."/>
            <person name="Jarvis E.D."/>
        </authorList>
    </citation>
    <scope>NUCLEOTIDE SEQUENCE [LARGE SCALE GENOMIC DNA]</scope>
</reference>
<dbReference type="GeneID" id="105024180"/>
<dbReference type="InterPro" id="IPR011029">
    <property type="entry name" value="DEATH-like_dom_sf"/>
</dbReference>
<reference evidence="8" key="3">
    <citation type="submission" date="2025-09" db="UniProtKB">
        <authorList>
            <consortium name="Ensembl"/>
        </authorList>
    </citation>
    <scope>IDENTIFICATION</scope>
</reference>
<dbReference type="GeneTree" id="ENSGT00970000197827"/>
<evidence type="ECO:0000313" key="9">
    <source>
        <dbReference type="Proteomes" id="UP000265140"/>
    </source>
</evidence>
<dbReference type="PROSITE" id="PS50209">
    <property type="entry name" value="CARD"/>
    <property type="match status" value="1"/>
</dbReference>
<proteinExistence type="predicted"/>
<feature type="domain" description="CARD" evidence="6">
    <location>
        <begin position="100"/>
        <end position="164"/>
    </location>
</feature>
<evidence type="ECO:0000256" key="3">
    <source>
        <dbReference type="ARBA" id="ARBA00022588"/>
    </source>
</evidence>
<dbReference type="Ensembl" id="ENSELUT00000101195.1">
    <property type="protein sequence ID" value="ENSELUP00000089763.1"/>
    <property type="gene ID" value="ENSELUG00000039941.1"/>
</dbReference>
<reference evidence="8" key="2">
    <citation type="submission" date="2025-08" db="UniProtKB">
        <authorList>
            <consortium name="Ensembl"/>
        </authorList>
    </citation>
    <scope>IDENTIFICATION</scope>
</reference>
<dbReference type="GO" id="GO:0045087">
    <property type="term" value="P:innate immune response"/>
    <property type="evidence" value="ECO:0007669"/>
    <property type="project" value="UniProtKB-KW"/>
</dbReference>
<dbReference type="CDD" id="cd01671">
    <property type="entry name" value="CARD"/>
    <property type="match status" value="1"/>
</dbReference>
<dbReference type="CDD" id="cd08321">
    <property type="entry name" value="Pyrin_ASC-like"/>
    <property type="match status" value="1"/>
</dbReference>
<dbReference type="InterPro" id="IPR051249">
    <property type="entry name" value="NLRP_Inflammasome"/>
</dbReference>
<dbReference type="SUPFAM" id="SSF47986">
    <property type="entry name" value="DEATH domain"/>
    <property type="match status" value="2"/>
</dbReference>
<dbReference type="RefSeq" id="XP_010892251.1">
    <property type="nucleotide sequence ID" value="XM_010893949.3"/>
</dbReference>
<evidence type="ECO:0000256" key="4">
    <source>
        <dbReference type="ARBA" id="ARBA00022859"/>
    </source>
</evidence>
<sequence length="186" mass="20566">MASVEEQLLAVLEDLGSADLKRFQWHLTLPVLEQCPSIPKCKLEKSSRIETVDQMVATYKAAGAVDITRAVLTKMNFISLVEKLETVPSSSGPPGNSLSATSSPQEFLKKNKAALETRISNIRPILCALEEDEVLSLEEREMVESKTTNTEKNVALLSMVIKKGAQEHFYKALKKSDKFLVQSLEG</sequence>
<evidence type="ECO:0000313" key="8">
    <source>
        <dbReference type="Ensembl" id="ENSELUP00000089763.1"/>
    </source>
</evidence>
<evidence type="ECO:0000256" key="5">
    <source>
        <dbReference type="ARBA" id="ARBA00023198"/>
    </source>
</evidence>
<dbReference type="InterPro" id="IPR001315">
    <property type="entry name" value="CARD"/>
</dbReference>
<evidence type="ECO:0000259" key="6">
    <source>
        <dbReference type="PROSITE" id="PS50209"/>
    </source>
</evidence>
<comment type="subcellular location">
    <subcellularLocation>
        <location evidence="1">Cytoplasm</location>
        <location evidence="1">Cytosol</location>
    </subcellularLocation>
</comment>
<keyword evidence="3" id="KW-0399">Innate immunity</keyword>
<dbReference type="PANTHER" id="PTHR46985:SF4">
    <property type="entry name" value="CASPASE RECRUITMENT DOMAIN-CONTAINING PROTEIN 8"/>
    <property type="match status" value="1"/>
</dbReference>
<dbReference type="GO" id="GO:0006954">
    <property type="term" value="P:inflammatory response"/>
    <property type="evidence" value="ECO:0007669"/>
    <property type="project" value="UniProtKB-KW"/>
</dbReference>
<dbReference type="PANTHER" id="PTHR46985">
    <property type="entry name" value="NACHT, LRR AND PYD DOMAINS-CONTAINING PROTEIN 1"/>
    <property type="match status" value="1"/>
</dbReference>
<evidence type="ECO:0000259" key="7">
    <source>
        <dbReference type="PROSITE" id="PS50824"/>
    </source>
</evidence>
<dbReference type="SMART" id="SM01289">
    <property type="entry name" value="PYRIN"/>
    <property type="match status" value="1"/>
</dbReference>
<protein>
    <recommendedName>
        <fullName evidence="10">CARD domain-containing protein</fullName>
    </recommendedName>
</protein>
<dbReference type="AlphaFoldDB" id="A0AAY5KKW0"/>
<name>A0AAY5KKW0_ESOLU</name>
<keyword evidence="9" id="KW-1185">Reference proteome</keyword>
<feature type="domain" description="Pyrin" evidence="7">
    <location>
        <begin position="1"/>
        <end position="90"/>
    </location>
</feature>
<keyword evidence="2" id="KW-0963">Cytoplasm</keyword>
<dbReference type="GO" id="GO:0042981">
    <property type="term" value="P:regulation of apoptotic process"/>
    <property type="evidence" value="ECO:0007669"/>
    <property type="project" value="InterPro"/>
</dbReference>
<accession>A0AAY5KKW0</accession>
<evidence type="ECO:0000256" key="1">
    <source>
        <dbReference type="ARBA" id="ARBA00004514"/>
    </source>
</evidence>
<dbReference type="Pfam" id="PF02758">
    <property type="entry name" value="PYRIN"/>
    <property type="match status" value="1"/>
</dbReference>
<dbReference type="InterPro" id="IPR004020">
    <property type="entry name" value="DAPIN"/>
</dbReference>
<organism evidence="8 9">
    <name type="scientific">Esox lucius</name>
    <name type="common">Northern pike</name>
    <dbReference type="NCBI Taxonomy" id="8010"/>
    <lineage>
        <taxon>Eukaryota</taxon>
        <taxon>Metazoa</taxon>
        <taxon>Chordata</taxon>
        <taxon>Craniata</taxon>
        <taxon>Vertebrata</taxon>
        <taxon>Euteleostomi</taxon>
        <taxon>Actinopterygii</taxon>
        <taxon>Neopterygii</taxon>
        <taxon>Teleostei</taxon>
        <taxon>Protacanthopterygii</taxon>
        <taxon>Esociformes</taxon>
        <taxon>Esocidae</taxon>
        <taxon>Esox</taxon>
    </lineage>
</organism>
<dbReference type="Proteomes" id="UP000265140">
    <property type="component" value="Chromosome 14"/>
</dbReference>
<keyword evidence="4" id="KW-0391">Immunity</keyword>
<dbReference type="Pfam" id="PF00619">
    <property type="entry name" value="CARD"/>
    <property type="match status" value="1"/>
</dbReference>
<dbReference type="GO" id="GO:0061702">
    <property type="term" value="C:canonical inflammasome complex"/>
    <property type="evidence" value="ECO:0007669"/>
    <property type="project" value="TreeGrafter"/>
</dbReference>
<keyword evidence="5" id="KW-0395">Inflammatory response</keyword>
<dbReference type="PROSITE" id="PS50824">
    <property type="entry name" value="DAPIN"/>
    <property type="match status" value="1"/>
</dbReference>
<dbReference type="Gene3D" id="1.10.533.10">
    <property type="entry name" value="Death Domain, Fas"/>
    <property type="match status" value="2"/>
</dbReference>